<name>A0A2Z5N944_BURPY</name>
<evidence type="ECO:0000256" key="1">
    <source>
        <dbReference type="SAM" id="MobiDB-lite"/>
    </source>
</evidence>
<feature type="region of interest" description="Disordered" evidence="1">
    <location>
        <begin position="1"/>
        <end position="21"/>
    </location>
</feature>
<dbReference type="AlphaFoldDB" id="A0A2Z5N944"/>
<evidence type="ECO:0000313" key="2">
    <source>
        <dbReference type="EMBL" id="AXF25498.1"/>
    </source>
</evidence>
<proteinExistence type="predicted"/>
<accession>A0A2Z5N944</accession>
<protein>
    <submittedName>
        <fullName evidence="2">Uncharacterized protein</fullName>
    </submittedName>
</protein>
<dbReference type="EMBL" id="CP024904">
    <property type="protein sequence ID" value="AXF25498.1"/>
    <property type="molecule type" value="Genomic_DNA"/>
</dbReference>
<evidence type="ECO:0000313" key="3">
    <source>
        <dbReference type="Proteomes" id="UP000253104"/>
    </source>
</evidence>
<reference evidence="2 3" key="1">
    <citation type="journal article" date="2018" name="ISME J.">
        <title>Involvement of Burkholderiaceae and sulfurous volatiles in disease-suppressive soils.</title>
        <authorList>
            <person name="Carrion V.J."/>
            <person name="Cordovez V."/>
            <person name="Tyc O."/>
            <person name="Etalo D.W."/>
            <person name="de Bruijn I."/>
            <person name="de Jager V.C."/>
            <person name="Medema M.H."/>
            <person name="Eberl L."/>
            <person name="Raaijmakers J.M."/>
        </authorList>
    </citation>
    <scope>NUCLEOTIDE SEQUENCE [LARGE SCALE GENOMIC DNA]</scope>
    <source>
        <strain evidence="3">mHSR5</strain>
    </source>
</reference>
<sequence length="94" mass="10604">MNQGKKSFARRSAPLKTQNRRVLPGLHGTICGAARTVRGMLRDSNAPHLALLQSYWRVRSRSCRNDRPARHEARVPSRWSSGFASISRNRPLPA</sequence>
<dbReference type="Proteomes" id="UP000253104">
    <property type="component" value="Chromosome mHSR5_C"/>
</dbReference>
<gene>
    <name evidence="2" type="ORF">CUJ89_34090</name>
</gene>
<organism evidence="2 3">
    <name type="scientific">Burkholderia pyrrocinia</name>
    <name type="common">Pseudomonas pyrrocinia</name>
    <dbReference type="NCBI Taxonomy" id="60550"/>
    <lineage>
        <taxon>Bacteria</taxon>
        <taxon>Pseudomonadati</taxon>
        <taxon>Pseudomonadota</taxon>
        <taxon>Betaproteobacteria</taxon>
        <taxon>Burkholderiales</taxon>
        <taxon>Burkholderiaceae</taxon>
        <taxon>Burkholderia</taxon>
        <taxon>Burkholderia cepacia complex</taxon>
    </lineage>
</organism>